<comment type="similarity">
    <text evidence="1 9">Belongs to the GTP-binding SRP family. SRP54 subfamily.</text>
</comment>
<dbReference type="InterPro" id="IPR000897">
    <property type="entry name" value="SRP54_GTPase_dom"/>
</dbReference>
<dbReference type="Proteomes" id="UP000323317">
    <property type="component" value="Unassembled WGS sequence"/>
</dbReference>
<dbReference type="SUPFAM" id="SSF47446">
    <property type="entry name" value="Signal peptide-binding domain"/>
    <property type="match status" value="1"/>
</dbReference>
<keyword evidence="9" id="KW-0963">Cytoplasm</keyword>
<dbReference type="GO" id="GO:0006614">
    <property type="term" value="P:SRP-dependent cotranslational protein targeting to membrane"/>
    <property type="evidence" value="ECO:0007669"/>
    <property type="project" value="InterPro"/>
</dbReference>
<evidence type="ECO:0000259" key="11">
    <source>
        <dbReference type="PROSITE" id="PS00300"/>
    </source>
</evidence>
<evidence type="ECO:0000256" key="6">
    <source>
        <dbReference type="ARBA" id="ARBA00023135"/>
    </source>
</evidence>
<dbReference type="SMART" id="SM00382">
    <property type="entry name" value="AAA"/>
    <property type="match status" value="1"/>
</dbReference>
<dbReference type="NCBIfam" id="TIGR00959">
    <property type="entry name" value="ffh"/>
    <property type="match status" value="1"/>
</dbReference>
<dbReference type="Pfam" id="PF02978">
    <property type="entry name" value="SRP_SPB"/>
    <property type="match status" value="1"/>
</dbReference>
<evidence type="ECO:0000256" key="10">
    <source>
        <dbReference type="SAM" id="MobiDB-lite"/>
    </source>
</evidence>
<feature type="domain" description="SRP54-type proteins GTP-binding" evidence="11">
    <location>
        <begin position="270"/>
        <end position="283"/>
    </location>
</feature>
<evidence type="ECO:0000256" key="8">
    <source>
        <dbReference type="ARBA" id="ARBA00048027"/>
    </source>
</evidence>
<comment type="caution">
    <text evidence="12">The sequence shown here is derived from an EMBL/GenBank/DDBJ whole genome shotgun (WGS) entry which is preliminary data.</text>
</comment>
<dbReference type="GO" id="GO:0048500">
    <property type="term" value="C:signal recognition particle"/>
    <property type="evidence" value="ECO:0007669"/>
    <property type="project" value="UniProtKB-UniRule"/>
</dbReference>
<dbReference type="EMBL" id="VTEH01000001">
    <property type="protein sequence ID" value="TYR77552.1"/>
    <property type="molecule type" value="Genomic_DNA"/>
</dbReference>
<dbReference type="InterPro" id="IPR003593">
    <property type="entry name" value="AAA+_ATPase"/>
</dbReference>
<sequence length="447" mass="49665">MAFEGLADRLQGTIQKIRGKGKVNEADVKEMMREVRLALLEADVNFKVVKTFVKKVSERAVGQEVMQSLTPGQQVIKVVKEELTDLMGGEQSQIAVAKRAPTVIMMVGLQGAGKTTTTGKLANLLRKKYNRKPLLVAADIYRPAAIKQLETLGKQLSMPVFSLGDQVSPVEIAKQAIEKAKEEHHDYVLIDTAGRLHIDEKLMGELEDIKELTNPDEIFLVVDAMTGQDAVNVAQSFNDSLGISGVVLTKLDGDTRGGAALSIRSVTEKPIKFVGMGEKLDALEAFHPERMASRILGMGDVLSLIEKAQANVDEEKAKELEKKMRTMSFTFEDFLEQLGQVKQMGPLDELIKMMPGANKMKGLDKLQVDEKQLSHVEAIIQSMTKEEKQHPETINAGRKKRIARGSGRNIQEVNRLLKQFEDMKKMMKQMSGMQGKAKKKGMKFPFM</sequence>
<name>A0A5D4KJX8_9BACI</name>
<dbReference type="InterPro" id="IPR036891">
    <property type="entry name" value="Signal_recog_part_SRP54_M_sf"/>
</dbReference>
<reference evidence="12 13" key="1">
    <citation type="submission" date="2019-08" db="EMBL/GenBank/DDBJ databases">
        <title>Bacillus genomes from the desert of Cuatro Cienegas, Coahuila.</title>
        <authorList>
            <person name="Olmedo-Alvarez G."/>
        </authorList>
    </citation>
    <scope>NUCLEOTIDE SEQUENCE [LARGE SCALE GENOMIC DNA]</scope>
    <source>
        <strain evidence="12 13">CH40_1T</strain>
    </source>
</reference>
<dbReference type="SMART" id="SM00962">
    <property type="entry name" value="SRP54"/>
    <property type="match status" value="1"/>
</dbReference>
<evidence type="ECO:0000256" key="5">
    <source>
        <dbReference type="ARBA" id="ARBA00023134"/>
    </source>
</evidence>
<dbReference type="GO" id="GO:0008312">
    <property type="term" value="F:7S RNA binding"/>
    <property type="evidence" value="ECO:0007669"/>
    <property type="project" value="InterPro"/>
</dbReference>
<dbReference type="CDD" id="cd18539">
    <property type="entry name" value="SRP_G"/>
    <property type="match status" value="1"/>
</dbReference>
<evidence type="ECO:0000313" key="12">
    <source>
        <dbReference type="EMBL" id="TYR77552.1"/>
    </source>
</evidence>
<dbReference type="InterPro" id="IPR042101">
    <property type="entry name" value="SRP54_N_sf"/>
</dbReference>
<dbReference type="FunFam" id="3.40.50.300:FF:000022">
    <property type="entry name" value="Signal recognition particle 54 kDa subunit"/>
    <property type="match status" value="1"/>
</dbReference>
<dbReference type="SUPFAM" id="SSF52540">
    <property type="entry name" value="P-loop containing nucleoside triphosphate hydrolases"/>
    <property type="match status" value="1"/>
</dbReference>
<dbReference type="SMART" id="SM00963">
    <property type="entry name" value="SRP54_N"/>
    <property type="match status" value="1"/>
</dbReference>
<keyword evidence="4 9" id="KW-0694">RNA-binding</keyword>
<comment type="subcellular location">
    <subcellularLocation>
        <location evidence="9">Cytoplasm</location>
    </subcellularLocation>
    <text evidence="9">The SRP-RNC complex is targeted to the cytoplasmic membrane.</text>
</comment>
<dbReference type="AlphaFoldDB" id="A0A5D4KJX8"/>
<dbReference type="InterPro" id="IPR004780">
    <property type="entry name" value="SRP"/>
</dbReference>
<feature type="binding site" evidence="9">
    <location>
        <begin position="108"/>
        <end position="115"/>
    </location>
    <ligand>
        <name>GTP</name>
        <dbReference type="ChEBI" id="CHEBI:37565"/>
    </ligand>
</feature>
<dbReference type="HAMAP" id="MF_00306">
    <property type="entry name" value="SRP54"/>
    <property type="match status" value="1"/>
</dbReference>
<dbReference type="InterPro" id="IPR027417">
    <property type="entry name" value="P-loop_NTPase"/>
</dbReference>
<dbReference type="Gene3D" id="1.10.260.30">
    <property type="entry name" value="Signal recognition particle, SRP54 subunit, M-domain"/>
    <property type="match status" value="1"/>
</dbReference>
<organism evidence="12 13">
    <name type="scientific">Rossellomorea vietnamensis</name>
    <dbReference type="NCBI Taxonomy" id="218284"/>
    <lineage>
        <taxon>Bacteria</taxon>
        <taxon>Bacillati</taxon>
        <taxon>Bacillota</taxon>
        <taxon>Bacilli</taxon>
        <taxon>Bacillales</taxon>
        <taxon>Bacillaceae</taxon>
        <taxon>Rossellomorea</taxon>
    </lineage>
</organism>
<dbReference type="PANTHER" id="PTHR11564:SF5">
    <property type="entry name" value="SIGNAL RECOGNITION PARTICLE SUBUNIT SRP54"/>
    <property type="match status" value="1"/>
</dbReference>
<dbReference type="GO" id="GO:0005525">
    <property type="term" value="F:GTP binding"/>
    <property type="evidence" value="ECO:0007669"/>
    <property type="project" value="UniProtKB-UniRule"/>
</dbReference>
<evidence type="ECO:0000313" key="13">
    <source>
        <dbReference type="Proteomes" id="UP000323317"/>
    </source>
</evidence>
<feature type="region of interest" description="Disordered" evidence="10">
    <location>
        <begin position="384"/>
        <end position="405"/>
    </location>
</feature>
<keyword evidence="6 9" id="KW-0733">Signal recognition particle</keyword>
<dbReference type="RefSeq" id="WP_148945158.1">
    <property type="nucleotide sequence ID" value="NZ_JBNIKK010000007.1"/>
</dbReference>
<dbReference type="PROSITE" id="PS00300">
    <property type="entry name" value="SRP54"/>
    <property type="match status" value="1"/>
</dbReference>
<dbReference type="InterPro" id="IPR004125">
    <property type="entry name" value="Signal_recog_particle_SRP54_M"/>
</dbReference>
<evidence type="ECO:0000256" key="7">
    <source>
        <dbReference type="ARBA" id="ARBA00023274"/>
    </source>
</evidence>
<evidence type="ECO:0000256" key="3">
    <source>
        <dbReference type="ARBA" id="ARBA00022801"/>
    </source>
</evidence>
<keyword evidence="7 9" id="KW-0687">Ribonucleoprotein</keyword>
<dbReference type="InterPro" id="IPR022941">
    <property type="entry name" value="SRP54"/>
</dbReference>
<comment type="function">
    <text evidence="9">Involved in targeting and insertion of nascent membrane proteins into the cytoplasmic membrane. Binds to the hydrophobic signal sequence of the ribosome-nascent chain (RNC) as it emerges from the ribosomes. The SRP-RNC complex is then targeted to the cytoplasmic membrane where it interacts with the SRP receptor FtsY.</text>
</comment>
<evidence type="ECO:0000256" key="9">
    <source>
        <dbReference type="HAMAP-Rule" id="MF_00306"/>
    </source>
</evidence>
<dbReference type="InterPro" id="IPR013822">
    <property type="entry name" value="Signal_recog_particl_SRP54_hlx"/>
</dbReference>
<gene>
    <name evidence="9" type="primary">ffh</name>
    <name evidence="12" type="ORF">FZC79_01675</name>
</gene>
<dbReference type="GO" id="GO:0003924">
    <property type="term" value="F:GTPase activity"/>
    <property type="evidence" value="ECO:0007669"/>
    <property type="project" value="UniProtKB-UniRule"/>
</dbReference>
<dbReference type="Pfam" id="PF00448">
    <property type="entry name" value="SRP54"/>
    <property type="match status" value="1"/>
</dbReference>
<feature type="binding site" evidence="9">
    <location>
        <begin position="249"/>
        <end position="252"/>
    </location>
    <ligand>
        <name>GTP</name>
        <dbReference type="ChEBI" id="CHEBI:37565"/>
    </ligand>
</feature>
<accession>A0A5D4KJX8</accession>
<dbReference type="PANTHER" id="PTHR11564">
    <property type="entry name" value="SIGNAL RECOGNITION PARTICLE 54K PROTEIN SRP54"/>
    <property type="match status" value="1"/>
</dbReference>
<comment type="domain">
    <text evidence="9">Composed of three domains: the N-terminal N domain, which is responsible for interactions with the ribosome, the central G domain, which binds GTP, and the C-terminal M domain, which binds the RNA and the signal sequence of the RNC.</text>
</comment>
<evidence type="ECO:0000256" key="1">
    <source>
        <dbReference type="ARBA" id="ARBA00005450"/>
    </source>
</evidence>
<dbReference type="EC" id="3.6.5.4" evidence="9"/>
<keyword evidence="2 9" id="KW-0547">Nucleotide-binding</keyword>
<evidence type="ECO:0000256" key="2">
    <source>
        <dbReference type="ARBA" id="ARBA00022741"/>
    </source>
</evidence>
<comment type="catalytic activity">
    <reaction evidence="8 9">
        <text>GTP + H2O = GDP + phosphate + H(+)</text>
        <dbReference type="Rhea" id="RHEA:19669"/>
        <dbReference type="ChEBI" id="CHEBI:15377"/>
        <dbReference type="ChEBI" id="CHEBI:15378"/>
        <dbReference type="ChEBI" id="CHEBI:37565"/>
        <dbReference type="ChEBI" id="CHEBI:43474"/>
        <dbReference type="ChEBI" id="CHEBI:58189"/>
        <dbReference type="EC" id="3.6.5.4"/>
    </reaction>
</comment>
<dbReference type="Gene3D" id="3.40.50.300">
    <property type="entry name" value="P-loop containing nucleotide triphosphate hydrolases"/>
    <property type="match status" value="1"/>
</dbReference>
<dbReference type="Gene3D" id="1.20.120.140">
    <property type="entry name" value="Signal recognition particle SRP54, nucleotide-binding domain"/>
    <property type="match status" value="1"/>
</dbReference>
<evidence type="ECO:0000256" key="4">
    <source>
        <dbReference type="ARBA" id="ARBA00022884"/>
    </source>
</evidence>
<keyword evidence="5 9" id="KW-0342">GTP-binding</keyword>
<protein>
    <recommendedName>
        <fullName evidence="9">Signal recognition particle protein</fullName>
        <ecNumber evidence="9">3.6.5.4</ecNumber>
    </recommendedName>
    <alternativeName>
        <fullName evidence="9">Fifty-four homolog</fullName>
    </alternativeName>
</protein>
<comment type="subunit">
    <text evidence="9">Part of the signal recognition particle protein translocation system, which is composed of SRP and FtsY.</text>
</comment>
<feature type="binding site" evidence="9">
    <location>
        <begin position="191"/>
        <end position="195"/>
    </location>
    <ligand>
        <name>GTP</name>
        <dbReference type="ChEBI" id="CHEBI:37565"/>
    </ligand>
</feature>
<keyword evidence="3 9" id="KW-0378">Hydrolase</keyword>
<proteinExistence type="inferred from homology"/>
<dbReference type="Pfam" id="PF02881">
    <property type="entry name" value="SRP54_N"/>
    <property type="match status" value="1"/>
</dbReference>